<dbReference type="PRINTS" id="PR01072">
    <property type="entry name" value="PRESENILIN"/>
</dbReference>
<sequence>MADPPGAGDPLAGRRPVHPTGQGEVLYDDLSFEGIGAAINNSRLGPGPPADPRVVPLSEYTASEDPLSGPMPGAAESADMQQPSPTDSSGQDPGYGGTVDSTDQLFVAPLVLDDEEDPGQTQPGEEPGADGGDGGGGGGMTVEDVRHYVRQIDHIFRPVLICMCLVIWWVKVEAVMRADTDGMRLFGFSTVETGDNIGGFIIDAIIIISAVIIMTIILAVMFWFGLFKIIFGYLIFSTGVLLGGMGALFAISQSLALNIPMDYITIVFAAVNFAVGGLVLVFYCSHLRLQQAYLTVMSALLAWSLTRINEITTWVLLGLLVIWDIIAVLTPCGPLKLLIAASRRHQKDIPALLYSVTMVWFMAHDPEHGILGGGKSSDASPVDSSDEVLAPVRTGGRHGGNGGGRRRQSTPPRGALLTDEGVELHDLTGPVPASPEHAPASEGDLRSGTEAEAADVDPHLADADPDAADTGAQEDEDAPPAEAKARDGLKLGLGDFVFYSVLLGRAALSDWTTTVTCLVAVSAGLMSTIFLLAFFRRALPALPISLVLGIIFFFVTRAVITPFVLEHVSGVVGL</sequence>
<feature type="compositionally biased region" description="Polar residues" evidence="12">
    <location>
        <begin position="79"/>
        <end position="91"/>
    </location>
</feature>
<evidence type="ECO:0000256" key="12">
    <source>
        <dbReference type="SAM" id="MobiDB-lite"/>
    </source>
</evidence>
<dbReference type="PANTHER" id="PTHR10202">
    <property type="entry name" value="PRESENILIN"/>
    <property type="match status" value="1"/>
</dbReference>
<dbReference type="STRING" id="691883.A0A058Z4P1"/>
<keyword evidence="11" id="KW-0645">Protease</keyword>
<feature type="region of interest" description="Disordered" evidence="12">
    <location>
        <begin position="114"/>
        <end position="137"/>
    </location>
</feature>
<evidence type="ECO:0000256" key="5">
    <source>
        <dbReference type="ARBA" id="ARBA00022976"/>
    </source>
</evidence>
<evidence type="ECO:0000256" key="7">
    <source>
        <dbReference type="ARBA" id="ARBA00023034"/>
    </source>
</evidence>
<comment type="similarity">
    <text evidence="1 11">Belongs to the peptidase A22A family.</text>
</comment>
<comment type="function">
    <text evidence="9">Probable catalytic subunit of the gamma-secretase complex, an endoprotease complex that catalyzes the intramembrane cleavage of integral membrane proteins such as Notch receptors. Requires the other members of the gamma-secretase complex to have a protease activity.</text>
</comment>
<dbReference type="InterPro" id="IPR006639">
    <property type="entry name" value="Preselin/SPP"/>
</dbReference>
<keyword evidence="6 11" id="KW-1133">Transmembrane helix</keyword>
<dbReference type="Gene3D" id="1.10.472.100">
    <property type="entry name" value="Presenilin"/>
    <property type="match status" value="1"/>
</dbReference>
<dbReference type="GO" id="GO:0042500">
    <property type="term" value="F:aspartic endopeptidase activity, intramembrane cleaving"/>
    <property type="evidence" value="ECO:0007669"/>
    <property type="project" value="InterPro"/>
</dbReference>
<evidence type="ECO:0000256" key="10">
    <source>
        <dbReference type="ARBA" id="ARBA00066080"/>
    </source>
</evidence>
<dbReference type="GO" id="GO:0007219">
    <property type="term" value="P:Notch signaling pathway"/>
    <property type="evidence" value="ECO:0007669"/>
    <property type="project" value="UniProtKB-KW"/>
</dbReference>
<gene>
    <name evidence="13" type="ORF">H696_04506</name>
</gene>
<dbReference type="Proteomes" id="UP000030693">
    <property type="component" value="Unassembled WGS sequence"/>
</dbReference>
<evidence type="ECO:0000313" key="14">
    <source>
        <dbReference type="Proteomes" id="UP000030693"/>
    </source>
</evidence>
<evidence type="ECO:0000256" key="4">
    <source>
        <dbReference type="ARBA" id="ARBA00022824"/>
    </source>
</evidence>
<comment type="subunit">
    <text evidence="10">Homodimer. Component of the gamma-secretase complex, a complex composed of a presenilin homodimer, nicastrin, aph1 and pen2.</text>
</comment>
<dbReference type="RefSeq" id="XP_009496662.1">
    <property type="nucleotide sequence ID" value="XM_009498387.1"/>
</dbReference>
<feature type="transmembrane region" description="Helical" evidence="11">
    <location>
        <begin position="314"/>
        <end position="339"/>
    </location>
</feature>
<dbReference type="GO" id="GO:0000139">
    <property type="term" value="C:Golgi membrane"/>
    <property type="evidence" value="ECO:0007669"/>
    <property type="project" value="UniProtKB-SubCell"/>
</dbReference>
<keyword evidence="3 11" id="KW-0378">Hydrolase</keyword>
<organism evidence="13">
    <name type="scientific">Fonticula alba</name>
    <name type="common">Slime mold</name>
    <dbReference type="NCBI Taxonomy" id="691883"/>
    <lineage>
        <taxon>Eukaryota</taxon>
        <taxon>Rotosphaerida</taxon>
        <taxon>Fonticulaceae</taxon>
        <taxon>Fonticula</taxon>
    </lineage>
</organism>
<dbReference type="GO" id="GO:0016485">
    <property type="term" value="P:protein processing"/>
    <property type="evidence" value="ECO:0007669"/>
    <property type="project" value="InterPro"/>
</dbReference>
<feature type="region of interest" description="Disordered" evidence="12">
    <location>
        <begin position="372"/>
        <end position="484"/>
    </location>
</feature>
<keyword evidence="5 11" id="KW-0914">Notch signaling pathway</keyword>
<feature type="compositionally biased region" description="Acidic residues" evidence="12">
    <location>
        <begin position="463"/>
        <end position="479"/>
    </location>
</feature>
<protein>
    <recommendedName>
        <fullName evidence="11">Presenilin</fullName>
        <ecNumber evidence="11">3.4.23.-</ecNumber>
    </recommendedName>
</protein>
<evidence type="ECO:0000256" key="1">
    <source>
        <dbReference type="ARBA" id="ARBA00008604"/>
    </source>
</evidence>
<dbReference type="InterPro" id="IPR001108">
    <property type="entry name" value="Peptidase_A22A"/>
</dbReference>
<evidence type="ECO:0000256" key="9">
    <source>
        <dbReference type="ARBA" id="ARBA00053367"/>
    </source>
</evidence>
<proteinExistence type="inferred from homology"/>
<keyword evidence="8 11" id="KW-0472">Membrane</keyword>
<dbReference type="GO" id="GO:0005789">
    <property type="term" value="C:endoplasmic reticulum membrane"/>
    <property type="evidence" value="ECO:0007669"/>
    <property type="project" value="UniProtKB-SubCell"/>
</dbReference>
<evidence type="ECO:0000256" key="8">
    <source>
        <dbReference type="ARBA" id="ARBA00023136"/>
    </source>
</evidence>
<dbReference type="InterPro" id="IPR042524">
    <property type="entry name" value="Presenilin_C"/>
</dbReference>
<accession>A0A058Z4P1</accession>
<keyword evidence="2 11" id="KW-0812">Transmembrane</keyword>
<feature type="transmembrane region" description="Helical" evidence="11">
    <location>
        <begin position="263"/>
        <end position="284"/>
    </location>
</feature>
<feature type="transmembrane region" description="Helical" evidence="11">
    <location>
        <begin position="231"/>
        <end position="251"/>
    </location>
</feature>
<feature type="region of interest" description="Disordered" evidence="12">
    <location>
        <begin position="1"/>
        <end position="24"/>
    </location>
</feature>
<dbReference type="PANTHER" id="PTHR10202:SF13">
    <property type="entry name" value="PRESENILIN HOMOLOG"/>
    <property type="match status" value="1"/>
</dbReference>
<dbReference type="GeneID" id="20529231"/>
<dbReference type="GO" id="GO:0044351">
    <property type="term" value="P:macropinocytosis"/>
    <property type="evidence" value="ECO:0007669"/>
    <property type="project" value="UniProtKB-ARBA"/>
</dbReference>
<dbReference type="AlphaFoldDB" id="A0A058Z4P1"/>
<dbReference type="eggNOG" id="KOG2736">
    <property type="taxonomic scope" value="Eukaryota"/>
</dbReference>
<reference evidence="13" key="1">
    <citation type="submission" date="2013-04" db="EMBL/GenBank/DDBJ databases">
        <title>The Genome Sequence of Fonticula alba ATCC 38817.</title>
        <authorList>
            <consortium name="The Broad Institute Genomics Platform"/>
            <person name="Russ C."/>
            <person name="Cuomo C."/>
            <person name="Burger G."/>
            <person name="Gray M.W."/>
            <person name="Holland P.W.H."/>
            <person name="King N."/>
            <person name="Lang F.B.F."/>
            <person name="Roger A.J."/>
            <person name="Ruiz-Trillo I."/>
            <person name="Brown M."/>
            <person name="Walker B."/>
            <person name="Young S."/>
            <person name="Zeng Q."/>
            <person name="Gargeya S."/>
            <person name="Fitzgerald M."/>
            <person name="Haas B."/>
            <person name="Abouelleil A."/>
            <person name="Allen A.W."/>
            <person name="Alvarado L."/>
            <person name="Arachchi H.M."/>
            <person name="Berlin A.M."/>
            <person name="Chapman S.B."/>
            <person name="Gainer-Dewar J."/>
            <person name="Goldberg J."/>
            <person name="Griggs A."/>
            <person name="Gujja S."/>
            <person name="Hansen M."/>
            <person name="Howarth C."/>
            <person name="Imamovic A."/>
            <person name="Ireland A."/>
            <person name="Larimer J."/>
            <person name="McCowan C."/>
            <person name="Murphy C."/>
            <person name="Pearson M."/>
            <person name="Poon T.W."/>
            <person name="Priest M."/>
            <person name="Roberts A."/>
            <person name="Saif S."/>
            <person name="Shea T."/>
            <person name="Sisk P."/>
            <person name="Sykes S."/>
            <person name="Wortman J."/>
            <person name="Nusbaum C."/>
            <person name="Birren B."/>
        </authorList>
    </citation>
    <scope>NUCLEOTIDE SEQUENCE [LARGE SCALE GENOMIC DNA]</scope>
    <source>
        <strain evidence="13">ATCC 38817</strain>
    </source>
</reference>
<evidence type="ECO:0000256" key="3">
    <source>
        <dbReference type="ARBA" id="ARBA00022801"/>
    </source>
</evidence>
<feature type="transmembrane region" description="Helical" evidence="11">
    <location>
        <begin position="197"/>
        <end position="224"/>
    </location>
</feature>
<comment type="domain">
    <text evidence="11">The PAL motif is required for normal active site conformation.</text>
</comment>
<feature type="transmembrane region" description="Helical" evidence="11">
    <location>
        <begin position="513"/>
        <end position="535"/>
    </location>
</feature>
<dbReference type="EMBL" id="KB932207">
    <property type="protein sequence ID" value="KCV69091.1"/>
    <property type="molecule type" value="Genomic_DNA"/>
</dbReference>
<comment type="subcellular location">
    <subcellularLocation>
        <location evidence="11">Endoplasmic reticulum membrane</location>
        <topology evidence="11">Multi-pass membrane protein</topology>
    </subcellularLocation>
    <subcellularLocation>
        <location evidence="11">Golgi apparatus membrane</location>
        <topology evidence="11">Multi-pass membrane protein</topology>
    </subcellularLocation>
</comment>
<evidence type="ECO:0000256" key="2">
    <source>
        <dbReference type="ARBA" id="ARBA00022692"/>
    </source>
</evidence>
<keyword evidence="14" id="KW-1185">Reference proteome</keyword>
<evidence type="ECO:0000313" key="13">
    <source>
        <dbReference type="EMBL" id="KCV69091.1"/>
    </source>
</evidence>
<name>A0A058Z4P1_FONAL</name>
<dbReference type="GO" id="GO:0006509">
    <property type="term" value="P:membrane protein ectodomain proteolysis"/>
    <property type="evidence" value="ECO:0007669"/>
    <property type="project" value="TreeGrafter"/>
</dbReference>
<dbReference type="OMA" id="EWARSIC"/>
<dbReference type="GO" id="GO:0070765">
    <property type="term" value="C:gamma-secretase complex"/>
    <property type="evidence" value="ECO:0007669"/>
    <property type="project" value="UniProtKB-ARBA"/>
</dbReference>
<dbReference type="EC" id="3.4.23.-" evidence="11"/>
<keyword evidence="7 11" id="KW-0333">Golgi apparatus</keyword>
<feature type="transmembrane region" description="Helical" evidence="11">
    <location>
        <begin position="542"/>
        <end position="565"/>
    </location>
</feature>
<keyword evidence="4 11" id="KW-0256">Endoplasmic reticulum</keyword>
<evidence type="ECO:0000256" key="11">
    <source>
        <dbReference type="RuleBase" id="RU361148"/>
    </source>
</evidence>
<dbReference type="SMART" id="SM00730">
    <property type="entry name" value="PSN"/>
    <property type="match status" value="1"/>
</dbReference>
<feature type="region of interest" description="Disordered" evidence="12">
    <location>
        <begin position="38"/>
        <end position="100"/>
    </location>
</feature>
<dbReference type="OrthoDB" id="432970at2759"/>
<dbReference type="Pfam" id="PF01080">
    <property type="entry name" value="Presenilin"/>
    <property type="match status" value="1"/>
</dbReference>
<comment type="function">
    <text evidence="11">Probable subunit of the gamma-secretase complex, an endoprotease complex that catalyzes the intramembrane cleavage of integral membrane proteins such as Notch receptors.</text>
</comment>
<dbReference type="FunFam" id="1.10.472.100:FF:000003">
    <property type="entry name" value="Presenilin"/>
    <property type="match status" value="1"/>
</dbReference>
<evidence type="ECO:0000256" key="6">
    <source>
        <dbReference type="ARBA" id="ARBA00022989"/>
    </source>
</evidence>